<comment type="similarity">
    <text evidence="15 16">Belongs to the papillomaviridae E1 protein family.</text>
</comment>
<dbReference type="Gene3D" id="1.10.10.510">
    <property type="entry name" value="Zinc finger, large T-antigen D1 domain"/>
    <property type="match status" value="1"/>
</dbReference>
<keyword evidence="5 15" id="KW-0235">DNA replication</keyword>
<feature type="short sequence motif" description="Nuclear export signal" evidence="15">
    <location>
        <begin position="90"/>
        <end position="99"/>
    </location>
</feature>
<evidence type="ECO:0000313" key="19">
    <source>
        <dbReference type="EMBL" id="ATQ38142.1"/>
    </source>
</evidence>
<dbReference type="InterPro" id="IPR037102">
    <property type="entry name" value="Znf_lg_T-Ag_D1_dom_sf"/>
</dbReference>
<evidence type="ECO:0000256" key="8">
    <source>
        <dbReference type="ARBA" id="ARBA00022806"/>
    </source>
</evidence>
<evidence type="ECO:0000256" key="12">
    <source>
        <dbReference type="ARBA" id="ARBA00034617"/>
    </source>
</evidence>
<evidence type="ECO:0000256" key="2">
    <source>
        <dbReference type="ARBA" id="ARBA00022518"/>
    </source>
</evidence>
<accession>A0A2D2AL10</accession>
<dbReference type="GO" id="GO:0005524">
    <property type="term" value="F:ATP binding"/>
    <property type="evidence" value="ECO:0007669"/>
    <property type="project" value="UniProtKB-UniRule"/>
</dbReference>
<keyword evidence="10 15" id="KW-0238">DNA-binding</keyword>
<sequence length="612" mass="70264">MADKGTDPKEGCSDWFLVEADCSDIDDEFEKLFDKDTDSDISDLLDDGDLGDSDVGNPQKLLCLQEREESDLQLQQLKRKYLSPKAVLQLSPQLESITISPQRKSKRRLFEEQDSGLELSLTHEAEDLVAEVEVPGSNDDVPNAVSATAETKGAQNKEHYKHLLQCSNARATLLSKFKGAFGVSFTELTRRYKSDKTCCRDWVAMVYGLQEEIIEGSKHLLQQHCEYIWMHVLCPITLYLLCFKTGKSRTTVKNLLVSILNIGEYQLIADPPQIRSVVAALFWYKESMNKNVYTFGEYPEWIANQTLLSHQENDNQQFELCRMIQWAYDNDHTEDSDIAYHYAKLADEDSNARAFLAHNSQAKFVRECAQMVRHYKRGEMKDMSMSAWIHCKLKSIEGPGHWSEIVKFIRFQQINFIMFLDVFKQFLGSVPKKNCLLIYGAPDCGKSMFCMSLIKALKGKVISFVNSRSHFWLSPLVECKIALLDDATEACWYYIDNYLRNGIDGNVVSVDCKHKAPVQIKFPPLLITSNTNIMCDPKYKYLHSRIRAFEFVNKFPFKEDGSPLFELTDQSWKSFFQRLWSQLDLSDQEDEGEDGGPQRSFQCTARQANDNL</sequence>
<evidence type="ECO:0000256" key="17">
    <source>
        <dbReference type="SAM" id="MobiDB-lite"/>
    </source>
</evidence>
<feature type="short sequence motif" description="Nuclear localization signal" evidence="15">
    <location>
        <begin position="78"/>
        <end position="80"/>
    </location>
</feature>
<dbReference type="Pfam" id="PF00524">
    <property type="entry name" value="PPV_E1_N"/>
    <property type="match status" value="1"/>
</dbReference>
<dbReference type="InterPro" id="IPR016393">
    <property type="entry name" value="Rep_E1_papillomaV"/>
</dbReference>
<dbReference type="Gene3D" id="3.40.50.300">
    <property type="entry name" value="P-loop containing nucleotide triphosphate hydrolases"/>
    <property type="match status" value="1"/>
</dbReference>
<dbReference type="Gene3D" id="3.40.1310.10">
    <property type="match status" value="1"/>
</dbReference>
<evidence type="ECO:0000256" key="7">
    <source>
        <dbReference type="ARBA" id="ARBA00022801"/>
    </source>
</evidence>
<proteinExistence type="inferred from homology"/>
<comment type="subcellular location">
    <subcellularLocation>
        <location evidence="1 15">Host nucleus</location>
    </subcellularLocation>
</comment>
<keyword evidence="15" id="KW-0832">Ubl conjugation</keyword>
<gene>
    <name evidence="15 19" type="primary">E1</name>
</gene>
<reference evidence="20" key="1">
    <citation type="submission" date="2017-08" db="EMBL/GenBank/DDBJ databases">
        <title>HPV diversity in WHIM patients.</title>
        <authorList>
            <person name="Pastrana D.V."/>
            <person name="Peretti A."/>
            <person name="Welch N.L."/>
            <person name="Borgogna C."/>
            <person name="Badolato R."/>
            <person name="Gariglio M."/>
            <person name="FitzGerald P.C."/>
            <person name="McIntosh C.E."/>
            <person name="Van Doorslaer K."/>
            <person name="McBride A."/>
            <person name="Bliskovsky V."/>
            <person name="Velez D."/>
            <person name="Cho E."/>
            <person name="Brownell I."/>
            <person name="Liu J.S."/>
            <person name="Gonzalez C.M."/>
            <person name="Maldarelli F."/>
            <person name="Lisco A."/>
            <person name="Androphy E.J."/>
            <person name="Uldrick T.S."/>
            <person name="Yarchoan R."/>
            <person name="Dvoretzky I."/>
            <person name="Holland S.M."/>
            <person name="Freeman A.F."/>
            <person name="Murphy P.M."/>
            <person name="McDermott D.H."/>
            <person name="Buck C.B."/>
        </authorList>
    </citation>
    <scope>NUCLEOTIDE SEQUENCE [LARGE SCALE GENOMIC DNA]</scope>
</reference>
<keyword evidence="7 15" id="KW-0378">Hydrolase</keyword>
<evidence type="ECO:0000313" key="20">
    <source>
        <dbReference type="Proteomes" id="UP000290976"/>
    </source>
</evidence>
<evidence type="ECO:0000256" key="16">
    <source>
        <dbReference type="PIRNR" id="PIRNR003383"/>
    </source>
</evidence>
<evidence type="ECO:0000256" key="3">
    <source>
        <dbReference type="ARBA" id="ARBA00022553"/>
    </source>
</evidence>
<dbReference type="EMBL" id="MF588685">
    <property type="protein sequence ID" value="ATQ38142.1"/>
    <property type="molecule type" value="Genomic_DNA"/>
</dbReference>
<feature type="domain" description="SF3 helicase" evidence="18">
    <location>
        <begin position="414"/>
        <end position="564"/>
    </location>
</feature>
<dbReference type="HAMAP" id="MF_04000">
    <property type="entry name" value="PPV_E1"/>
    <property type="match status" value="1"/>
</dbReference>
<feature type="compositionally biased region" description="Polar residues" evidence="17">
    <location>
        <begin position="599"/>
        <end position="612"/>
    </location>
</feature>
<comment type="catalytic activity">
    <reaction evidence="13 15 16">
        <text>ATP + H2O = ADP + phosphate + H(+)</text>
        <dbReference type="Rhea" id="RHEA:13065"/>
        <dbReference type="ChEBI" id="CHEBI:15377"/>
        <dbReference type="ChEBI" id="CHEBI:15378"/>
        <dbReference type="ChEBI" id="CHEBI:30616"/>
        <dbReference type="ChEBI" id="CHEBI:43474"/>
        <dbReference type="ChEBI" id="CHEBI:456216"/>
        <dbReference type="EC" id="5.6.2.4"/>
    </reaction>
</comment>
<comment type="function">
    <text evidence="14 15">ATP-dependent DNA 3'-5' helicase required for initiation of viral DNA replication. It forms a complex with the viral E2 protein. The E1-E2 complex binds to the replication origin which contains binding sites for both proteins. During the initial step, a dimer of E1 interacts with a dimer of protein E2 leading to a complex that binds the viral origin of replication with high specificity. Then, a second dimer of E1 displaces the E2 dimer in an ATP-dependent manner to form the E1 tetramer. Following this, two E1 monomers are added to each half of the site, which results in the formation of two E1 trimers on the viral ori. Subsequently, two hexamers will be created. The double hexamer acts as a bi-directional helicase machinery and unwinds the viral DNA and then recruits the host DNA polymerase to start replication.</text>
</comment>
<dbReference type="Proteomes" id="UP000290976">
    <property type="component" value="Segment"/>
</dbReference>
<dbReference type="InterPro" id="IPR046935">
    <property type="entry name" value="PPV_E1_DBD_sf"/>
</dbReference>
<dbReference type="GO" id="GO:0016887">
    <property type="term" value="F:ATP hydrolysis activity"/>
    <property type="evidence" value="ECO:0007669"/>
    <property type="project" value="RHEA"/>
</dbReference>
<comment type="function">
    <text evidence="16">ATP-dependent DNA helicase required for initiation of viral DNA replication. It forms a complex with the viral E2 protein. The E1-E2 complex binds to the replication origin which contains binding sites for both proteins.</text>
</comment>
<dbReference type="InterPro" id="IPR014015">
    <property type="entry name" value="Helicase_SF3_DNA-vir"/>
</dbReference>
<feature type="cross-link" description="Glycyl lysine isopeptide (Lys-Gly) (interchain with G-Cter in SUMO)" evidence="15">
    <location>
        <position position="521"/>
    </location>
</feature>
<comment type="PTM">
    <text evidence="15">Sumoylated.</text>
</comment>
<dbReference type="InterPro" id="IPR001177">
    <property type="entry name" value="PPV_DNA_helicase_E1_C"/>
</dbReference>
<protein>
    <recommendedName>
        <fullName evidence="15 16">Replication protein E1</fullName>
        <ecNumber evidence="15 16">5.6.2.4</ecNumber>
    </recommendedName>
    <alternativeName>
        <fullName evidence="15">ATP-dependent helicase E1</fullName>
    </alternativeName>
    <alternativeName>
        <fullName evidence="15">DNA 3'-5' helicase E1</fullName>
    </alternativeName>
</protein>
<feature type="modified residue" description="Phosphoserine; by host" evidence="15">
    <location>
        <position position="91"/>
    </location>
</feature>
<dbReference type="InterPro" id="IPR046832">
    <property type="entry name" value="PPV_E1_DBD"/>
</dbReference>
<dbReference type="SUPFAM" id="SSF52540">
    <property type="entry name" value="P-loop containing nucleoside triphosphate hydrolases"/>
    <property type="match status" value="1"/>
</dbReference>
<dbReference type="Pfam" id="PF00519">
    <property type="entry name" value="PPV_E1_C"/>
    <property type="match status" value="1"/>
</dbReference>
<evidence type="ECO:0000256" key="6">
    <source>
        <dbReference type="ARBA" id="ARBA00022741"/>
    </source>
</evidence>
<evidence type="ECO:0000259" key="18">
    <source>
        <dbReference type="PROSITE" id="PS51206"/>
    </source>
</evidence>
<evidence type="ECO:0000256" key="10">
    <source>
        <dbReference type="ARBA" id="ARBA00023125"/>
    </source>
</evidence>
<comment type="catalytic activity">
    <reaction evidence="12 15">
        <text>Couples ATP hydrolysis with the unwinding of duplex DNA by translocating in the 3'-5' direction.</text>
        <dbReference type="EC" id="5.6.2.4"/>
    </reaction>
</comment>
<comment type="subunit">
    <text evidence="15">Can form hexamers. Interacts with E2 protein; this interaction increases E1 DNA binding specificity. Interacts with host DNA polymerase subunit POLA2. Interacts with host single stranded DNA-binding protein RPA1. Interacts with host TOP1; this interaction stimulates the enzymatic activity of TOP1.</text>
</comment>
<evidence type="ECO:0000256" key="4">
    <source>
        <dbReference type="ARBA" id="ARBA00022562"/>
    </source>
</evidence>
<feature type="region of interest" description="Disordered" evidence="17">
    <location>
        <begin position="587"/>
        <end position="612"/>
    </location>
</feature>
<evidence type="ECO:0000256" key="9">
    <source>
        <dbReference type="ARBA" id="ARBA00022840"/>
    </source>
</evidence>
<dbReference type="Pfam" id="PF20450">
    <property type="entry name" value="PPV_E1_DBD"/>
    <property type="match status" value="1"/>
</dbReference>
<dbReference type="InterPro" id="IPR014000">
    <property type="entry name" value="PPV_DNA_helicase_E1_N"/>
</dbReference>
<dbReference type="GO" id="GO:0006260">
    <property type="term" value="P:DNA replication"/>
    <property type="evidence" value="ECO:0007669"/>
    <property type="project" value="UniProtKB-UniRule"/>
</dbReference>
<evidence type="ECO:0000256" key="13">
    <source>
        <dbReference type="ARBA" id="ARBA00048988"/>
    </source>
</evidence>
<evidence type="ECO:0000256" key="14">
    <source>
        <dbReference type="ARBA" id="ARBA00093297"/>
    </source>
</evidence>
<dbReference type="GO" id="GO:0043138">
    <property type="term" value="F:3'-5' DNA helicase activity"/>
    <property type="evidence" value="ECO:0007669"/>
    <property type="project" value="UniProtKB-UniRule"/>
</dbReference>
<dbReference type="PIRSF" id="PIRSF003383">
    <property type="entry name" value="Rep_E1_papillomaV"/>
    <property type="match status" value="1"/>
</dbReference>
<dbReference type="EC" id="5.6.2.4" evidence="15 16"/>
<organism evidence="19 20">
    <name type="scientific">Betapapillomavirus 4</name>
    <dbReference type="NCBI Taxonomy" id="334208"/>
    <lineage>
        <taxon>Viruses</taxon>
        <taxon>Monodnaviria</taxon>
        <taxon>Shotokuvirae</taxon>
        <taxon>Cossaviricota</taxon>
        <taxon>Papovaviricetes</taxon>
        <taxon>Zurhausenvirales</taxon>
        <taxon>Papillomaviridae</taxon>
        <taxon>Firstpapillomavirinae</taxon>
        <taxon>Betapapillomavirus</taxon>
    </lineage>
</organism>
<evidence type="ECO:0000256" key="1">
    <source>
        <dbReference type="ARBA" id="ARBA00004147"/>
    </source>
</evidence>
<dbReference type="GO" id="GO:0003677">
    <property type="term" value="F:DNA binding"/>
    <property type="evidence" value="ECO:0007669"/>
    <property type="project" value="UniProtKB-UniRule"/>
</dbReference>
<evidence type="ECO:0000256" key="11">
    <source>
        <dbReference type="ARBA" id="ARBA00023235"/>
    </source>
</evidence>
<feature type="modified residue" description="Phosphoserine; by host" evidence="15">
    <location>
        <position position="83"/>
    </location>
</feature>
<dbReference type="GO" id="GO:0042025">
    <property type="term" value="C:host cell nucleus"/>
    <property type="evidence" value="ECO:0007669"/>
    <property type="project" value="UniProtKB-SubCell"/>
</dbReference>
<evidence type="ECO:0000256" key="5">
    <source>
        <dbReference type="ARBA" id="ARBA00022705"/>
    </source>
</evidence>
<dbReference type="PROSITE" id="PS51206">
    <property type="entry name" value="SF3_HELICASE_1"/>
    <property type="match status" value="1"/>
</dbReference>
<keyword evidence="11 15" id="KW-0413">Isomerase</keyword>
<keyword evidence="6 15" id="KW-0547">Nucleotide-binding</keyword>
<keyword evidence="9 15" id="KW-0067">ATP-binding</keyword>
<name>A0A2D2AL10_9PAPI</name>
<keyword evidence="4 15" id="KW-1048">Host nucleus</keyword>
<comment type="caution">
    <text evidence="15">Lacks conserved residue(s) required for the propagation of feature annotation.</text>
</comment>
<evidence type="ECO:0000256" key="15">
    <source>
        <dbReference type="HAMAP-Rule" id="MF_04000"/>
    </source>
</evidence>
<dbReference type="InterPro" id="IPR027417">
    <property type="entry name" value="P-loop_NTPase"/>
</dbReference>
<dbReference type="SUPFAM" id="SSF55464">
    <property type="entry name" value="Origin of replication-binding domain, RBD-like"/>
    <property type="match status" value="1"/>
</dbReference>
<comment type="PTM">
    <text evidence="15">Phosphorylated.</text>
</comment>
<keyword evidence="3 15" id="KW-0597">Phosphoprotein</keyword>
<feature type="binding site" evidence="15">
    <location>
        <begin position="440"/>
        <end position="447"/>
    </location>
    <ligand>
        <name>ATP</name>
        <dbReference type="ChEBI" id="CHEBI:30616"/>
    </ligand>
</feature>
<keyword evidence="2 15" id="KW-0244">Early protein</keyword>
<keyword evidence="8 15" id="KW-0347">Helicase</keyword>
<keyword evidence="15" id="KW-1017">Isopeptide bond</keyword>